<organism evidence="1 2">
    <name type="scientific">Lactuca saligna</name>
    <name type="common">Willowleaf lettuce</name>
    <dbReference type="NCBI Taxonomy" id="75948"/>
    <lineage>
        <taxon>Eukaryota</taxon>
        <taxon>Viridiplantae</taxon>
        <taxon>Streptophyta</taxon>
        <taxon>Embryophyta</taxon>
        <taxon>Tracheophyta</taxon>
        <taxon>Spermatophyta</taxon>
        <taxon>Magnoliopsida</taxon>
        <taxon>eudicotyledons</taxon>
        <taxon>Gunneridae</taxon>
        <taxon>Pentapetalae</taxon>
        <taxon>asterids</taxon>
        <taxon>campanulids</taxon>
        <taxon>Asterales</taxon>
        <taxon>Asteraceae</taxon>
        <taxon>Cichorioideae</taxon>
        <taxon>Cichorieae</taxon>
        <taxon>Lactucinae</taxon>
        <taxon>Lactuca</taxon>
    </lineage>
</organism>
<proteinExistence type="predicted"/>
<reference evidence="1" key="1">
    <citation type="submission" date="2023-04" db="EMBL/GenBank/DDBJ databases">
        <authorList>
            <person name="Vijverberg K."/>
            <person name="Xiong W."/>
            <person name="Schranz E."/>
        </authorList>
    </citation>
    <scope>NUCLEOTIDE SEQUENCE</scope>
</reference>
<protein>
    <submittedName>
        <fullName evidence="1">Uncharacterized protein</fullName>
    </submittedName>
</protein>
<accession>A0AA35YTF1</accession>
<evidence type="ECO:0000313" key="1">
    <source>
        <dbReference type="EMBL" id="CAI9279724.1"/>
    </source>
</evidence>
<dbReference type="EMBL" id="OX465080">
    <property type="protein sequence ID" value="CAI9279724.1"/>
    <property type="molecule type" value="Genomic_DNA"/>
</dbReference>
<gene>
    <name evidence="1" type="ORF">LSALG_LOCUS19507</name>
</gene>
<name>A0AA35YTF1_LACSI</name>
<dbReference type="Proteomes" id="UP001177003">
    <property type="component" value="Chromosome 4"/>
</dbReference>
<sequence length="10" mass="1137">MVNPLLRHSA</sequence>
<keyword evidence="2" id="KW-1185">Reference proteome</keyword>
<evidence type="ECO:0000313" key="2">
    <source>
        <dbReference type="Proteomes" id="UP001177003"/>
    </source>
</evidence>